<protein>
    <submittedName>
        <fullName evidence="2">Uncharacterized protein</fullName>
    </submittedName>
</protein>
<feature type="compositionally biased region" description="Basic and acidic residues" evidence="1">
    <location>
        <begin position="1"/>
        <end position="65"/>
    </location>
</feature>
<gene>
    <name evidence="2" type="ORF">F2Q69_00060465</name>
</gene>
<name>A0A8S9RSD2_BRACR</name>
<evidence type="ECO:0000313" key="3">
    <source>
        <dbReference type="Proteomes" id="UP000712600"/>
    </source>
</evidence>
<comment type="caution">
    <text evidence="2">The sequence shown here is derived from an EMBL/GenBank/DDBJ whole genome shotgun (WGS) entry which is preliminary data.</text>
</comment>
<evidence type="ECO:0000313" key="2">
    <source>
        <dbReference type="EMBL" id="KAF3575072.1"/>
    </source>
</evidence>
<accession>A0A8S9RSD2</accession>
<dbReference type="Proteomes" id="UP000712600">
    <property type="component" value="Unassembled WGS sequence"/>
</dbReference>
<sequence>MGRRERWSDSSTRRAVEESERDVESSRRPRETRSRQGDRERRGVVEESERETRSHRGERERERETMIPPIQSRSPPTETTSLTRETPNPSSDR</sequence>
<evidence type="ECO:0000256" key="1">
    <source>
        <dbReference type="SAM" id="MobiDB-lite"/>
    </source>
</evidence>
<feature type="compositionally biased region" description="Polar residues" evidence="1">
    <location>
        <begin position="71"/>
        <end position="93"/>
    </location>
</feature>
<reference evidence="2" key="1">
    <citation type="submission" date="2019-12" db="EMBL/GenBank/DDBJ databases">
        <title>Genome sequencing and annotation of Brassica cretica.</title>
        <authorList>
            <person name="Studholme D.J."/>
            <person name="Sarris P."/>
        </authorList>
    </citation>
    <scope>NUCLEOTIDE SEQUENCE</scope>
    <source>
        <strain evidence="2">PFS-109/04</strain>
        <tissue evidence="2">Leaf</tissue>
    </source>
</reference>
<organism evidence="2 3">
    <name type="scientific">Brassica cretica</name>
    <name type="common">Mustard</name>
    <dbReference type="NCBI Taxonomy" id="69181"/>
    <lineage>
        <taxon>Eukaryota</taxon>
        <taxon>Viridiplantae</taxon>
        <taxon>Streptophyta</taxon>
        <taxon>Embryophyta</taxon>
        <taxon>Tracheophyta</taxon>
        <taxon>Spermatophyta</taxon>
        <taxon>Magnoliopsida</taxon>
        <taxon>eudicotyledons</taxon>
        <taxon>Gunneridae</taxon>
        <taxon>Pentapetalae</taxon>
        <taxon>rosids</taxon>
        <taxon>malvids</taxon>
        <taxon>Brassicales</taxon>
        <taxon>Brassicaceae</taxon>
        <taxon>Brassiceae</taxon>
        <taxon>Brassica</taxon>
    </lineage>
</organism>
<dbReference type="AlphaFoldDB" id="A0A8S9RSD2"/>
<feature type="region of interest" description="Disordered" evidence="1">
    <location>
        <begin position="1"/>
        <end position="93"/>
    </location>
</feature>
<proteinExistence type="predicted"/>
<dbReference type="EMBL" id="QGKX02000095">
    <property type="protein sequence ID" value="KAF3575072.1"/>
    <property type="molecule type" value="Genomic_DNA"/>
</dbReference>